<dbReference type="Pfam" id="PF22666">
    <property type="entry name" value="Glyco_hydro_2_N2"/>
    <property type="match status" value="1"/>
</dbReference>
<protein>
    <recommendedName>
        <fullName evidence="2">Beta-mannosidase-like galactose-binding domain-containing protein</fullName>
    </recommendedName>
</protein>
<name>X1J022_9ZZZZ</name>
<proteinExistence type="predicted"/>
<comment type="caution">
    <text evidence="3">The sequence shown here is derived from an EMBL/GenBank/DDBJ whole genome shotgun (WGS) entry which is preliminary data.</text>
</comment>
<gene>
    <name evidence="3" type="ORF">S03H2_63872</name>
</gene>
<dbReference type="InterPro" id="IPR054593">
    <property type="entry name" value="Beta-mannosidase-like_N2"/>
</dbReference>
<dbReference type="SUPFAM" id="SSF49785">
    <property type="entry name" value="Galactose-binding domain-like"/>
    <property type="match status" value="1"/>
</dbReference>
<keyword evidence="1" id="KW-0378">Hydrolase</keyword>
<dbReference type="AlphaFoldDB" id="X1J022"/>
<evidence type="ECO:0000256" key="1">
    <source>
        <dbReference type="ARBA" id="ARBA00022801"/>
    </source>
</evidence>
<dbReference type="InterPro" id="IPR008979">
    <property type="entry name" value="Galactose-bd-like_sf"/>
</dbReference>
<dbReference type="Gene3D" id="2.60.120.260">
    <property type="entry name" value="Galactose-binding domain-like"/>
    <property type="match status" value="1"/>
</dbReference>
<organism evidence="3">
    <name type="scientific">marine sediment metagenome</name>
    <dbReference type="NCBI Taxonomy" id="412755"/>
    <lineage>
        <taxon>unclassified sequences</taxon>
        <taxon>metagenomes</taxon>
        <taxon>ecological metagenomes</taxon>
    </lineage>
</organism>
<reference evidence="3" key="1">
    <citation type="journal article" date="2014" name="Front. Microbiol.">
        <title>High frequency of phylogenetically diverse reductive dehalogenase-homologous genes in deep subseafloor sedimentary metagenomes.</title>
        <authorList>
            <person name="Kawai M."/>
            <person name="Futagami T."/>
            <person name="Toyoda A."/>
            <person name="Takaki Y."/>
            <person name="Nishi S."/>
            <person name="Hori S."/>
            <person name="Arai W."/>
            <person name="Tsubouchi T."/>
            <person name="Morono Y."/>
            <person name="Uchiyama I."/>
            <person name="Ito T."/>
            <person name="Fujiyama A."/>
            <person name="Inagaki F."/>
            <person name="Takami H."/>
        </authorList>
    </citation>
    <scope>NUCLEOTIDE SEQUENCE</scope>
    <source>
        <strain evidence="3">Expedition CK06-06</strain>
    </source>
</reference>
<dbReference type="GO" id="GO:0004553">
    <property type="term" value="F:hydrolase activity, hydrolyzing O-glycosyl compounds"/>
    <property type="evidence" value="ECO:0007669"/>
    <property type="project" value="UniProtKB-ARBA"/>
</dbReference>
<dbReference type="EMBL" id="BARU01041423">
    <property type="protein sequence ID" value="GAH88036.1"/>
    <property type="molecule type" value="Genomic_DNA"/>
</dbReference>
<evidence type="ECO:0000313" key="3">
    <source>
        <dbReference type="EMBL" id="GAH88036.1"/>
    </source>
</evidence>
<accession>X1J022</accession>
<sequence length="145" mass="16480">MPVEPAIRLDLSGEWNVRPESSAEYRKLPVPGIWDTGLKKTETYFYSKTVEMPPEHAGKHAFVRFGGVDYACDVFWDGTPLGSHEGYFQPFWFDLGEIGPKHTLTFKIINPWEQAQNYRGWHGDIPKPTLQGVDSIAWGHNFAGI</sequence>
<evidence type="ECO:0000259" key="2">
    <source>
        <dbReference type="Pfam" id="PF22666"/>
    </source>
</evidence>
<feature type="domain" description="Beta-mannosidase-like galactose-binding" evidence="2">
    <location>
        <begin position="41"/>
        <end position="123"/>
    </location>
</feature>